<reference evidence="7" key="1">
    <citation type="journal article" date="1997" name="Nucleic Acids Res.">
        <title>tRNAscan-SE: a program for improved detection of transfer RNA genes in genomic sequence.</title>
        <authorList>
            <person name="Lowe T.M."/>
            <person name="Eddy S.R."/>
        </authorList>
    </citation>
    <scope>NUCLEOTIDE SEQUENCE [LARGE SCALE GENOMIC DNA]</scope>
    <source>
        <strain evidence="7">r\B97-61/B2</strain>
    </source>
</reference>
<dbReference type="SUPFAM" id="SSF53756">
    <property type="entry name" value="UDP-Glycosyltransferase/glycogen phosphorylase"/>
    <property type="match status" value="1"/>
</dbReference>
<evidence type="ECO:0000256" key="3">
    <source>
        <dbReference type="ARBA" id="ARBA00022679"/>
    </source>
</evidence>
<dbReference type="PANTHER" id="PTHR48047:SF237">
    <property type="entry name" value="UDP-GLYCOSYLTRANSFERASE 73C3-LIKE"/>
    <property type="match status" value="1"/>
</dbReference>
<dbReference type="FunFam" id="3.40.50.2000:FF:000071">
    <property type="entry name" value="Glycosyltransferase"/>
    <property type="match status" value="1"/>
</dbReference>
<evidence type="ECO:0000256" key="2">
    <source>
        <dbReference type="ARBA" id="ARBA00022676"/>
    </source>
</evidence>
<dbReference type="Gramene" id="Tc06v2_t017650.1">
    <property type="protein sequence ID" value="Tc06v2_p017650.1"/>
    <property type="gene ID" value="Tc06v2_g017650"/>
</dbReference>
<proteinExistence type="inferred from homology"/>
<feature type="domain" description="Glycosyltransferase N-terminal" evidence="6">
    <location>
        <begin position="10"/>
        <end position="249"/>
    </location>
</feature>
<dbReference type="Gene3D" id="3.40.50.2000">
    <property type="entry name" value="Glycogen Phosphorylase B"/>
    <property type="match status" value="2"/>
</dbReference>
<dbReference type="InterPro" id="IPR058980">
    <property type="entry name" value="Glyco_transf_N"/>
</dbReference>
<dbReference type="GO" id="GO:0046527">
    <property type="term" value="F:glucosyltransferase activity"/>
    <property type="evidence" value="ECO:0007669"/>
    <property type="project" value="UniProtKB-ARBA"/>
</dbReference>
<dbReference type="CDD" id="cd03784">
    <property type="entry name" value="GT1_Gtf-like"/>
    <property type="match status" value="1"/>
</dbReference>
<dbReference type="PANTHER" id="PTHR48047">
    <property type="entry name" value="GLYCOSYLTRANSFERASE"/>
    <property type="match status" value="1"/>
</dbReference>
<accession>A0AB32V1W7</accession>
<dbReference type="RefSeq" id="XP_007025993.2">
    <property type="nucleotide sequence ID" value="XM_007025931.2"/>
</dbReference>
<evidence type="ECO:0000259" key="6">
    <source>
        <dbReference type="Pfam" id="PF26168"/>
    </source>
</evidence>
<dbReference type="Pfam" id="PF00201">
    <property type="entry name" value="UDPGT"/>
    <property type="match status" value="1"/>
</dbReference>
<keyword evidence="2 4" id="KW-0328">Glycosyltransferase</keyword>
<dbReference type="Pfam" id="PF26168">
    <property type="entry name" value="Glyco_transf_N"/>
    <property type="match status" value="1"/>
</dbReference>
<dbReference type="EC" id="2.4.1.-" evidence="5"/>
<dbReference type="AlphaFoldDB" id="A0AB32V1W7"/>
<name>A0AB32V1W7_THECC</name>
<dbReference type="GeneID" id="18597098"/>
<evidence type="ECO:0000256" key="4">
    <source>
        <dbReference type="RuleBase" id="RU003718"/>
    </source>
</evidence>
<dbReference type="GO" id="GO:0008194">
    <property type="term" value="F:UDP-glycosyltransferase activity"/>
    <property type="evidence" value="ECO:0007669"/>
    <property type="project" value="InterPro"/>
</dbReference>
<dbReference type="FunFam" id="3.40.50.2000:FF:000047">
    <property type="entry name" value="Glycosyltransferase"/>
    <property type="match status" value="1"/>
</dbReference>
<evidence type="ECO:0000313" key="7">
    <source>
        <dbReference type="Proteomes" id="UP000694886"/>
    </source>
</evidence>
<dbReference type="KEGG" id="tcc:18597098"/>
<dbReference type="InterPro" id="IPR035595">
    <property type="entry name" value="UDP_glycos_trans_CS"/>
</dbReference>
<evidence type="ECO:0000256" key="5">
    <source>
        <dbReference type="RuleBase" id="RU362057"/>
    </source>
</evidence>
<sequence>MASESAELHFVLVPLMFPGHLLPMVDMGRVLAQHGVTVTIVTTPLNALRFKSILDRDIASGVQVRLLQLRFPCVEANLPEGCENIDALPSQLLFKNFMDAVGMLQQPLEQLLEETQPEPSCIVSDRQLPWTINVAEKFRIPRLVFNGTSCFTVVCSHFIGISKIREKVSDDLEPFVVPGLPDRIELTKAQLPVNFKPGSVVSKDKEEQLRAADMASYGLVVNSFEELESGYVEEYRKVKGDKIWCIGPVSLSNKGEIDKAQRGSKASVDVSQYLQWLDSWPQNSVVYACFGTLSNVAPEQLIELALGLEASNRPFIWVIREGNKSDEFKKWVSEEGFEERIKGRGLLIHGWAPQVLILSHPAVGGLLTHCGWNSVLEGVAAGLPMVTWPLSADQFFNEKLVVQVLRIGERVGAEIAMRRGEEEKYGAMIKREQIVKAIDSVVDAGGEGEERRKRARELGELAKKAFENGGSSYLNVNRLIKDIMQVSGKKAQE</sequence>
<evidence type="ECO:0000313" key="8">
    <source>
        <dbReference type="RefSeq" id="XP_007025993.2"/>
    </source>
</evidence>
<dbReference type="InterPro" id="IPR002213">
    <property type="entry name" value="UDP_glucos_trans"/>
</dbReference>
<dbReference type="PROSITE" id="PS00375">
    <property type="entry name" value="UDPGT"/>
    <property type="match status" value="1"/>
</dbReference>
<comment type="similarity">
    <text evidence="1 4">Belongs to the UDP-glycosyltransferase family.</text>
</comment>
<evidence type="ECO:0000256" key="1">
    <source>
        <dbReference type="ARBA" id="ARBA00009995"/>
    </source>
</evidence>
<dbReference type="Proteomes" id="UP000694886">
    <property type="component" value="Chromosome 6"/>
</dbReference>
<reference evidence="8" key="2">
    <citation type="submission" date="2025-08" db="UniProtKB">
        <authorList>
            <consortium name="RefSeq"/>
        </authorList>
    </citation>
    <scope>IDENTIFICATION</scope>
</reference>
<keyword evidence="3 4" id="KW-0808">Transferase</keyword>
<gene>
    <name evidence="8" type="primary">LOC18597098</name>
</gene>
<protein>
    <recommendedName>
        <fullName evidence="5">Glycosyltransferase</fullName>
        <ecNumber evidence="5">2.4.1.-</ecNumber>
    </recommendedName>
</protein>
<organism evidence="7 8">
    <name type="scientific">Theobroma cacao</name>
    <name type="common">Cacao</name>
    <name type="synonym">Cocoa</name>
    <dbReference type="NCBI Taxonomy" id="3641"/>
    <lineage>
        <taxon>Eukaryota</taxon>
        <taxon>Viridiplantae</taxon>
        <taxon>Streptophyta</taxon>
        <taxon>Embryophyta</taxon>
        <taxon>Tracheophyta</taxon>
        <taxon>Spermatophyta</taxon>
        <taxon>Magnoliopsida</taxon>
        <taxon>eudicotyledons</taxon>
        <taxon>Gunneridae</taxon>
        <taxon>Pentapetalae</taxon>
        <taxon>rosids</taxon>
        <taxon>malvids</taxon>
        <taxon>Malvales</taxon>
        <taxon>Malvaceae</taxon>
        <taxon>Byttnerioideae</taxon>
        <taxon>Theobroma</taxon>
    </lineage>
</organism>